<evidence type="ECO:0000313" key="4">
    <source>
        <dbReference type="Proteomes" id="UP000813463"/>
    </source>
</evidence>
<dbReference type="InterPro" id="IPR031052">
    <property type="entry name" value="FHY3/FAR1"/>
</dbReference>
<dbReference type="Proteomes" id="UP000813463">
    <property type="component" value="Chromosome 3"/>
</dbReference>
<name>A0ABM3RI47_SPIOL</name>
<accession>A0ABM3RI47</accession>
<dbReference type="PROSITE" id="PS50966">
    <property type="entry name" value="ZF_SWIM"/>
    <property type="match status" value="1"/>
</dbReference>
<proteinExistence type="inferred from homology"/>
<evidence type="ECO:0000259" key="3">
    <source>
        <dbReference type="PROSITE" id="PS50966"/>
    </source>
</evidence>
<protein>
    <recommendedName>
        <fullName evidence="2">Protein FAR1-RELATED SEQUENCE</fullName>
    </recommendedName>
</protein>
<keyword evidence="2" id="KW-0862">Zinc</keyword>
<gene>
    <name evidence="5" type="primary">LOC130469818</name>
</gene>
<dbReference type="InterPro" id="IPR018289">
    <property type="entry name" value="MULE_transposase_dom"/>
</dbReference>
<dbReference type="RefSeq" id="XP_056695290.1">
    <property type="nucleotide sequence ID" value="XM_056839312.1"/>
</dbReference>
<evidence type="ECO:0000313" key="5">
    <source>
        <dbReference type="RefSeq" id="XP_056695290.1"/>
    </source>
</evidence>
<keyword evidence="4" id="KW-1185">Reference proteome</keyword>
<sequence>MGGKAPIGILTDRDAVMRKALRSTMSESCHRWCLWHIMQKFCRKLGKNVEYLDLKEDLEHAIYDSLDGDEFEMNWATVMERYNLSENEYDWLQDMYEKRNLWGPAYLKNLFWAGVKMTQRVESINSCFGCYVDKHTPLYEFAESYCEAMEGRENAGSKADESTTRNIRQILTGFPIEEVFQKCYTDAKFNEVQRECSKILYVNCVRRRKLDDFVEEYELEDRVWTKPKYYRKDILTKRKIKYVATFNSLTKEVSCQCKHFECHGIMCKHMILLYDLNNQTEVPEKYILRCWRKDLERKHTKVKVMYHDPLKTETVCRYDKLQVLFDPICKKASSYKETVDVVVEIFQLLDIRLDEKISMLDRHNDATQSEEVMLGTPSSVCLEKGMTEVMVKNLEQVLNMVLGSFQDPHPRVRWEAINAIGQLSTDLGPDLQLQYH</sequence>
<dbReference type="GeneID" id="130469818"/>
<reference evidence="5" key="2">
    <citation type="submission" date="2025-08" db="UniProtKB">
        <authorList>
            <consortium name="RefSeq"/>
        </authorList>
    </citation>
    <scope>IDENTIFICATION</scope>
    <source>
        <tissue evidence="5">Leaf</tissue>
    </source>
</reference>
<comment type="function">
    <text evidence="2">Putative transcription activator involved in regulating light control of development.</text>
</comment>
<evidence type="ECO:0000256" key="1">
    <source>
        <dbReference type="PROSITE-ProRule" id="PRU00325"/>
    </source>
</evidence>
<dbReference type="PANTHER" id="PTHR31669">
    <property type="entry name" value="PROTEIN FAR1-RELATED SEQUENCE 10-RELATED"/>
    <property type="match status" value="1"/>
</dbReference>
<dbReference type="InterPro" id="IPR011989">
    <property type="entry name" value="ARM-like"/>
</dbReference>
<dbReference type="InterPro" id="IPR007527">
    <property type="entry name" value="Znf_SWIM"/>
</dbReference>
<dbReference type="Pfam" id="PF10551">
    <property type="entry name" value="MULE"/>
    <property type="match status" value="1"/>
</dbReference>
<evidence type="ECO:0000256" key="2">
    <source>
        <dbReference type="RuleBase" id="RU367018"/>
    </source>
</evidence>
<keyword evidence="2" id="KW-0539">Nucleus</keyword>
<dbReference type="PANTHER" id="PTHR31669:SF283">
    <property type="entry name" value="PROTEIN FAR1-RELATED SEQUENCE"/>
    <property type="match status" value="1"/>
</dbReference>
<comment type="similarity">
    <text evidence="2">Belongs to the FHY3/FAR1 family.</text>
</comment>
<organism evidence="4 5">
    <name type="scientific">Spinacia oleracea</name>
    <name type="common">Spinach</name>
    <dbReference type="NCBI Taxonomy" id="3562"/>
    <lineage>
        <taxon>Eukaryota</taxon>
        <taxon>Viridiplantae</taxon>
        <taxon>Streptophyta</taxon>
        <taxon>Embryophyta</taxon>
        <taxon>Tracheophyta</taxon>
        <taxon>Spermatophyta</taxon>
        <taxon>Magnoliopsida</taxon>
        <taxon>eudicotyledons</taxon>
        <taxon>Gunneridae</taxon>
        <taxon>Pentapetalae</taxon>
        <taxon>Caryophyllales</taxon>
        <taxon>Chenopodiaceae</taxon>
        <taxon>Chenopodioideae</taxon>
        <taxon>Anserineae</taxon>
        <taxon>Spinacia</taxon>
    </lineage>
</organism>
<feature type="domain" description="SWIM-type" evidence="3">
    <location>
        <begin position="242"/>
        <end position="278"/>
    </location>
</feature>
<comment type="subcellular location">
    <subcellularLocation>
        <location evidence="2">Nucleus</location>
    </subcellularLocation>
</comment>
<dbReference type="SUPFAM" id="SSF48371">
    <property type="entry name" value="ARM repeat"/>
    <property type="match status" value="1"/>
</dbReference>
<keyword evidence="2" id="KW-0479">Metal-binding</keyword>
<reference evidence="4" key="1">
    <citation type="journal article" date="2021" name="Nat. Commun.">
        <title>Genomic analyses provide insights into spinach domestication and the genetic basis of agronomic traits.</title>
        <authorList>
            <person name="Cai X."/>
            <person name="Sun X."/>
            <person name="Xu C."/>
            <person name="Sun H."/>
            <person name="Wang X."/>
            <person name="Ge C."/>
            <person name="Zhang Z."/>
            <person name="Wang Q."/>
            <person name="Fei Z."/>
            <person name="Jiao C."/>
            <person name="Wang Q."/>
        </authorList>
    </citation>
    <scope>NUCLEOTIDE SEQUENCE [LARGE SCALE GENOMIC DNA]</scope>
    <source>
        <strain evidence="4">cv. Varoflay</strain>
    </source>
</reference>
<dbReference type="Gene3D" id="1.25.10.10">
    <property type="entry name" value="Leucine-rich Repeat Variant"/>
    <property type="match status" value="1"/>
</dbReference>
<keyword evidence="1 2" id="KW-0863">Zinc-finger</keyword>
<dbReference type="InterPro" id="IPR016024">
    <property type="entry name" value="ARM-type_fold"/>
</dbReference>